<keyword evidence="3" id="KW-1185">Reference proteome</keyword>
<name>A0A6C2UAX5_PONDE</name>
<evidence type="ECO:0000313" key="2">
    <source>
        <dbReference type="EMBL" id="VGO16661.1"/>
    </source>
</evidence>
<evidence type="ECO:0000313" key="3">
    <source>
        <dbReference type="Proteomes" id="UP000366872"/>
    </source>
</evidence>
<sequence length="260" mass="29025">MSSHKISKVNQMLQNLVPGTVLTPAWLADQGVSKDLARRYVASGWLERVGRGAYMRTGDSVDWQGAVHTLQSQLGLTVHVAGLSALQLKGLGHYLSMGEQDSILLFSDGSERLPTWFTVKDWGVEIVHRCAHLFDSSGNLPWASVEHKGFRIRVSPPERAAFEMLYCIADNAAFDHTRTVFEGLGSLRPQEVQKLLEACRSVRVKRLFLWMAKDCAHPWLKYIDPDPVDLGSGKRVVYEGGELDGELLITVPRRKEDADV</sequence>
<dbReference type="EMBL" id="CAAHFG010000004">
    <property type="protein sequence ID" value="VGO16661.1"/>
    <property type="molecule type" value="Genomic_DNA"/>
</dbReference>
<dbReference type="InterPro" id="IPR021561">
    <property type="entry name" value="AbiEi_3"/>
</dbReference>
<dbReference type="InterPro" id="IPR033455">
    <property type="entry name" value="AbiEi_3_N"/>
</dbReference>
<reference evidence="2 3" key="1">
    <citation type="submission" date="2019-04" db="EMBL/GenBank/DDBJ databases">
        <authorList>
            <person name="Van Vliet M D."/>
        </authorList>
    </citation>
    <scope>NUCLEOTIDE SEQUENCE [LARGE SCALE GENOMIC DNA]</scope>
    <source>
        <strain evidence="2 3">F1</strain>
    </source>
</reference>
<dbReference type="AlphaFoldDB" id="A0A6C2UAX5"/>
<gene>
    <name evidence="2" type="ORF">PDESU_05252</name>
</gene>
<dbReference type="Pfam" id="PF17194">
    <property type="entry name" value="AbiEi_3_N"/>
    <property type="match status" value="1"/>
</dbReference>
<feature type="domain" description="Transcriptional regulator AbiEi antitoxin N-terminal" evidence="1">
    <location>
        <begin position="7"/>
        <end position="97"/>
    </location>
</feature>
<accession>A0A6C2UAX5</accession>
<dbReference type="Pfam" id="PF11459">
    <property type="entry name" value="AbiEi_3"/>
    <property type="match status" value="1"/>
</dbReference>
<organism evidence="2 3">
    <name type="scientific">Pontiella desulfatans</name>
    <dbReference type="NCBI Taxonomy" id="2750659"/>
    <lineage>
        <taxon>Bacteria</taxon>
        <taxon>Pseudomonadati</taxon>
        <taxon>Kiritimatiellota</taxon>
        <taxon>Kiritimatiellia</taxon>
        <taxon>Kiritimatiellales</taxon>
        <taxon>Pontiellaceae</taxon>
        <taxon>Pontiella</taxon>
    </lineage>
</organism>
<evidence type="ECO:0000259" key="1">
    <source>
        <dbReference type="Pfam" id="PF17194"/>
    </source>
</evidence>
<protein>
    <recommendedName>
        <fullName evidence="1">Transcriptional regulator AbiEi antitoxin N-terminal domain-containing protein</fullName>
    </recommendedName>
</protein>
<dbReference type="Proteomes" id="UP000366872">
    <property type="component" value="Unassembled WGS sequence"/>
</dbReference>
<proteinExistence type="predicted"/>